<dbReference type="Proteomes" id="UP000325081">
    <property type="component" value="Unassembled WGS sequence"/>
</dbReference>
<keyword evidence="3" id="KW-1185">Reference proteome</keyword>
<keyword evidence="1" id="KW-1133">Transmembrane helix</keyword>
<protein>
    <submittedName>
        <fullName evidence="2">Replicase polyprotein 1a</fullName>
    </submittedName>
</protein>
<gene>
    <name evidence="2" type="ORF">STAS_26975</name>
</gene>
<feature type="transmembrane region" description="Helical" evidence="1">
    <location>
        <begin position="79"/>
        <end position="106"/>
    </location>
</feature>
<organism evidence="2 3">
    <name type="scientific">Striga asiatica</name>
    <name type="common">Asiatic witchweed</name>
    <name type="synonym">Buchnera asiatica</name>
    <dbReference type="NCBI Taxonomy" id="4170"/>
    <lineage>
        <taxon>Eukaryota</taxon>
        <taxon>Viridiplantae</taxon>
        <taxon>Streptophyta</taxon>
        <taxon>Embryophyta</taxon>
        <taxon>Tracheophyta</taxon>
        <taxon>Spermatophyta</taxon>
        <taxon>Magnoliopsida</taxon>
        <taxon>eudicotyledons</taxon>
        <taxon>Gunneridae</taxon>
        <taxon>Pentapetalae</taxon>
        <taxon>asterids</taxon>
        <taxon>lamiids</taxon>
        <taxon>Lamiales</taxon>
        <taxon>Orobanchaceae</taxon>
        <taxon>Buchnereae</taxon>
        <taxon>Striga</taxon>
    </lineage>
</organism>
<dbReference type="AlphaFoldDB" id="A0A5A7QXA3"/>
<evidence type="ECO:0000313" key="2">
    <source>
        <dbReference type="EMBL" id="GER49719.1"/>
    </source>
</evidence>
<reference evidence="3" key="1">
    <citation type="journal article" date="2019" name="Curr. Biol.">
        <title>Genome Sequence of Striga asiatica Provides Insight into the Evolution of Plant Parasitism.</title>
        <authorList>
            <person name="Yoshida S."/>
            <person name="Kim S."/>
            <person name="Wafula E.K."/>
            <person name="Tanskanen J."/>
            <person name="Kim Y.M."/>
            <person name="Honaas L."/>
            <person name="Yang Z."/>
            <person name="Spallek T."/>
            <person name="Conn C.E."/>
            <person name="Ichihashi Y."/>
            <person name="Cheong K."/>
            <person name="Cui S."/>
            <person name="Der J.P."/>
            <person name="Gundlach H."/>
            <person name="Jiao Y."/>
            <person name="Hori C."/>
            <person name="Ishida J.K."/>
            <person name="Kasahara H."/>
            <person name="Kiba T."/>
            <person name="Kim M.S."/>
            <person name="Koo N."/>
            <person name="Laohavisit A."/>
            <person name="Lee Y.H."/>
            <person name="Lumba S."/>
            <person name="McCourt P."/>
            <person name="Mortimer J.C."/>
            <person name="Mutuku J.M."/>
            <person name="Nomura T."/>
            <person name="Sasaki-Sekimoto Y."/>
            <person name="Seto Y."/>
            <person name="Wang Y."/>
            <person name="Wakatake T."/>
            <person name="Sakakibara H."/>
            <person name="Demura T."/>
            <person name="Yamaguchi S."/>
            <person name="Yoneyama K."/>
            <person name="Manabe R.I."/>
            <person name="Nelson D.C."/>
            <person name="Schulman A.H."/>
            <person name="Timko M.P."/>
            <person name="dePamphilis C.W."/>
            <person name="Choi D."/>
            <person name="Shirasu K."/>
        </authorList>
    </citation>
    <scope>NUCLEOTIDE SEQUENCE [LARGE SCALE GENOMIC DNA]</scope>
    <source>
        <strain evidence="3">cv. UVA1</strain>
    </source>
</reference>
<name>A0A5A7QXA3_STRAF</name>
<sequence length="156" mass="16665">MEKVKVINRTDLVSLSRLLSSAVVVSGGGEVVLEELAAVGALVRRVMIGGCRWLPSSLVAGADKAGGDRRRARWWFRDLAVLGCLLVVLIAVLIVMLVVLCGYVSFSSVDCVDVLLLNSGNLGDHFLPFAGQDISAPVAFIFSSFDNDLQLGRVGF</sequence>
<proteinExistence type="predicted"/>
<accession>A0A5A7QXA3</accession>
<comment type="caution">
    <text evidence="2">The sequence shown here is derived from an EMBL/GenBank/DDBJ whole genome shotgun (WGS) entry which is preliminary data.</text>
</comment>
<evidence type="ECO:0000313" key="3">
    <source>
        <dbReference type="Proteomes" id="UP000325081"/>
    </source>
</evidence>
<keyword evidence="1" id="KW-0812">Transmembrane</keyword>
<dbReference type="EMBL" id="BKCP01008737">
    <property type="protein sequence ID" value="GER49719.1"/>
    <property type="molecule type" value="Genomic_DNA"/>
</dbReference>
<evidence type="ECO:0000256" key="1">
    <source>
        <dbReference type="SAM" id="Phobius"/>
    </source>
</evidence>
<keyword evidence="1" id="KW-0472">Membrane</keyword>